<dbReference type="KEGG" id="arf:AR1Y2_1409"/>
<sequence length="241" mass="25846">MEFYENLNRVRKEKGWSQEELGNRLNVSRQTVSKWELGTTTPEMNKLIELSRIFGVSIDELTGNELYKKEKEVVYVAVKQHYEYKSKMTICGIPLVHINFGRGIYKAKGIIAAGNIAVGLVSMGMISTGLLSIGMLSLGLLAFGGLAIGGLAVGGAAIGIFAVGGLAVGIYAIGGCALASHIAVGGYANAHIAIGGVADGAYTFTEKGKAVSDEIRRTILKEYPHIWRFLIRLFSSGMNSI</sequence>
<dbReference type="Proteomes" id="UP000298653">
    <property type="component" value="Chromosome"/>
</dbReference>
<dbReference type="SUPFAM" id="SSF47413">
    <property type="entry name" value="lambda repressor-like DNA-binding domains"/>
    <property type="match status" value="1"/>
</dbReference>
<feature type="domain" description="HTH cro/C1-type" evidence="3">
    <location>
        <begin position="7"/>
        <end position="61"/>
    </location>
</feature>
<dbReference type="CDD" id="cd00093">
    <property type="entry name" value="HTH_XRE"/>
    <property type="match status" value="1"/>
</dbReference>
<dbReference type="GO" id="GO:0003677">
    <property type="term" value="F:DNA binding"/>
    <property type="evidence" value="ECO:0007669"/>
    <property type="project" value="UniProtKB-KW"/>
</dbReference>
<dbReference type="Pfam" id="PF01381">
    <property type="entry name" value="HTH_3"/>
    <property type="match status" value="1"/>
</dbReference>
<name>A0A4P8IG24_9FIRM</name>
<reference evidence="4 5" key="1">
    <citation type="submission" date="2019-05" db="EMBL/GenBank/DDBJ databases">
        <title>Complete genome sequencing of Anaerostipes rhamnosivorans.</title>
        <authorList>
            <person name="Bui T.P.N."/>
            <person name="de Vos W.M."/>
        </authorList>
    </citation>
    <scope>NUCLEOTIDE SEQUENCE [LARGE SCALE GENOMIC DNA]</scope>
    <source>
        <strain evidence="4 5">1y2</strain>
    </source>
</reference>
<evidence type="ECO:0000256" key="1">
    <source>
        <dbReference type="ARBA" id="ARBA00023125"/>
    </source>
</evidence>
<dbReference type="OrthoDB" id="9801008at2"/>
<dbReference type="Gene3D" id="1.10.260.40">
    <property type="entry name" value="lambda repressor-like DNA-binding domains"/>
    <property type="match status" value="1"/>
</dbReference>
<dbReference type="AlphaFoldDB" id="A0A4P8IG24"/>
<dbReference type="InterPro" id="IPR010982">
    <property type="entry name" value="Lambda_DNA-bd_dom_sf"/>
</dbReference>
<dbReference type="PANTHER" id="PTHR46558:SF13">
    <property type="entry name" value="HTH-TYPE TRANSCRIPTIONAL REGULATOR IMMR"/>
    <property type="match status" value="1"/>
</dbReference>
<feature type="transmembrane region" description="Helical" evidence="2">
    <location>
        <begin position="110"/>
        <end position="134"/>
    </location>
</feature>
<gene>
    <name evidence="4" type="ORF">AR1Y2_1409</name>
</gene>
<protein>
    <submittedName>
        <fullName evidence="4">Transcriptional regulator, XRE family</fullName>
    </submittedName>
</protein>
<dbReference type="RefSeq" id="WP_137328348.1">
    <property type="nucleotide sequence ID" value="NZ_CP040058.1"/>
</dbReference>
<dbReference type="SMART" id="SM00530">
    <property type="entry name" value="HTH_XRE"/>
    <property type="match status" value="1"/>
</dbReference>
<evidence type="ECO:0000259" key="3">
    <source>
        <dbReference type="PROSITE" id="PS50943"/>
    </source>
</evidence>
<evidence type="ECO:0000256" key="2">
    <source>
        <dbReference type="SAM" id="Phobius"/>
    </source>
</evidence>
<keyword evidence="2" id="KW-0812">Transmembrane</keyword>
<evidence type="ECO:0000313" key="5">
    <source>
        <dbReference type="Proteomes" id="UP000298653"/>
    </source>
</evidence>
<accession>A0A4P8IG24</accession>
<keyword evidence="2" id="KW-1133">Transmembrane helix</keyword>
<organism evidence="4 5">
    <name type="scientific">Anaerostipes rhamnosivorans</name>
    <dbReference type="NCBI Taxonomy" id="1229621"/>
    <lineage>
        <taxon>Bacteria</taxon>
        <taxon>Bacillati</taxon>
        <taxon>Bacillota</taxon>
        <taxon>Clostridia</taxon>
        <taxon>Lachnospirales</taxon>
        <taxon>Lachnospiraceae</taxon>
        <taxon>Anaerostipes</taxon>
    </lineage>
</organism>
<proteinExistence type="predicted"/>
<feature type="transmembrane region" description="Helical" evidence="2">
    <location>
        <begin position="140"/>
        <end position="173"/>
    </location>
</feature>
<evidence type="ECO:0000313" key="4">
    <source>
        <dbReference type="EMBL" id="QCP34863.1"/>
    </source>
</evidence>
<dbReference type="PANTHER" id="PTHR46558">
    <property type="entry name" value="TRACRIPTIONAL REGULATORY PROTEIN-RELATED-RELATED"/>
    <property type="match status" value="1"/>
</dbReference>
<keyword evidence="2" id="KW-0472">Membrane</keyword>
<dbReference type="PROSITE" id="PS50943">
    <property type="entry name" value="HTH_CROC1"/>
    <property type="match status" value="1"/>
</dbReference>
<dbReference type="InterPro" id="IPR001387">
    <property type="entry name" value="Cro/C1-type_HTH"/>
</dbReference>
<keyword evidence="1" id="KW-0238">DNA-binding</keyword>
<dbReference type="EMBL" id="CP040058">
    <property type="protein sequence ID" value="QCP34863.1"/>
    <property type="molecule type" value="Genomic_DNA"/>
</dbReference>
<keyword evidence="5" id="KW-1185">Reference proteome</keyword>